<accession>A0A173RER5</accession>
<dbReference type="OrthoDB" id="9813719at2"/>
<protein>
    <recommendedName>
        <fullName evidence="7">Cytosine-specific methyltransferase</fullName>
        <ecNumber evidence="7">2.1.1.37</ecNumber>
    </recommendedName>
</protein>
<keyword evidence="4" id="KW-0680">Restriction system</keyword>
<dbReference type="GO" id="GO:0003886">
    <property type="term" value="F:DNA (cytosine-5-)-methyltransferase activity"/>
    <property type="evidence" value="ECO:0007669"/>
    <property type="project" value="UniProtKB-EC"/>
</dbReference>
<evidence type="ECO:0000256" key="5">
    <source>
        <dbReference type="PROSITE-ProRule" id="PRU01016"/>
    </source>
</evidence>
<reference evidence="8 9" key="1">
    <citation type="submission" date="2015-09" db="EMBL/GenBank/DDBJ databases">
        <authorList>
            <consortium name="Pathogen Informatics"/>
        </authorList>
    </citation>
    <scope>NUCLEOTIDE SEQUENCE [LARGE SCALE GENOMIC DNA]</scope>
    <source>
        <strain evidence="8 9">2789STDY5834966</strain>
    </source>
</reference>
<evidence type="ECO:0000256" key="7">
    <source>
        <dbReference type="RuleBase" id="RU000417"/>
    </source>
</evidence>
<dbReference type="SUPFAM" id="SSF53335">
    <property type="entry name" value="S-adenosyl-L-methionine-dependent methyltransferases"/>
    <property type="match status" value="1"/>
</dbReference>
<dbReference type="AlphaFoldDB" id="A0A173RER5"/>
<gene>
    <name evidence="8" type="primary">hhaIM</name>
    <name evidence="8" type="ORF">ERS852578_00073</name>
</gene>
<dbReference type="PROSITE" id="PS00095">
    <property type="entry name" value="C5_MTASE_2"/>
    <property type="match status" value="1"/>
</dbReference>
<dbReference type="GO" id="GO:0009307">
    <property type="term" value="P:DNA restriction-modification system"/>
    <property type="evidence" value="ECO:0007669"/>
    <property type="project" value="UniProtKB-KW"/>
</dbReference>
<evidence type="ECO:0000256" key="2">
    <source>
        <dbReference type="ARBA" id="ARBA00022679"/>
    </source>
</evidence>
<dbReference type="InterPro" id="IPR050750">
    <property type="entry name" value="C5-MTase"/>
</dbReference>
<dbReference type="InterPro" id="IPR029063">
    <property type="entry name" value="SAM-dependent_MTases_sf"/>
</dbReference>
<dbReference type="EMBL" id="CYYC01000001">
    <property type="protein sequence ID" value="CUM76307.1"/>
    <property type="molecule type" value="Genomic_DNA"/>
</dbReference>
<evidence type="ECO:0000313" key="9">
    <source>
        <dbReference type="Proteomes" id="UP000095390"/>
    </source>
</evidence>
<comment type="similarity">
    <text evidence="5 6">Belongs to the class I-like SAM-binding methyltransferase superfamily. C5-methyltransferase family.</text>
</comment>
<dbReference type="PANTHER" id="PTHR46098">
    <property type="entry name" value="TRNA (CYTOSINE(38)-C(5))-METHYLTRANSFERASE"/>
    <property type="match status" value="1"/>
</dbReference>
<dbReference type="InterPro" id="IPR001525">
    <property type="entry name" value="C5_MeTfrase"/>
</dbReference>
<dbReference type="PRINTS" id="PR00105">
    <property type="entry name" value="C5METTRFRASE"/>
</dbReference>
<dbReference type="RefSeq" id="WP_055182038.1">
    <property type="nucleotide sequence ID" value="NZ_CAUAFF010000001.1"/>
</dbReference>
<evidence type="ECO:0000256" key="6">
    <source>
        <dbReference type="RuleBase" id="RU000416"/>
    </source>
</evidence>
<evidence type="ECO:0000313" key="8">
    <source>
        <dbReference type="EMBL" id="CUM76307.1"/>
    </source>
</evidence>
<dbReference type="Gene3D" id="3.90.120.10">
    <property type="entry name" value="DNA Methylase, subunit A, domain 2"/>
    <property type="match status" value="1"/>
</dbReference>
<evidence type="ECO:0000256" key="1">
    <source>
        <dbReference type="ARBA" id="ARBA00022603"/>
    </source>
</evidence>
<organism evidence="8 9">
    <name type="scientific">Anaerobutyricum hallii</name>
    <dbReference type="NCBI Taxonomy" id="39488"/>
    <lineage>
        <taxon>Bacteria</taxon>
        <taxon>Bacillati</taxon>
        <taxon>Bacillota</taxon>
        <taxon>Clostridia</taxon>
        <taxon>Lachnospirales</taxon>
        <taxon>Lachnospiraceae</taxon>
        <taxon>Anaerobutyricum</taxon>
    </lineage>
</organism>
<dbReference type="Proteomes" id="UP000095390">
    <property type="component" value="Unassembled WGS sequence"/>
</dbReference>
<dbReference type="GO" id="GO:0032259">
    <property type="term" value="P:methylation"/>
    <property type="evidence" value="ECO:0007669"/>
    <property type="project" value="UniProtKB-KW"/>
</dbReference>
<dbReference type="InterPro" id="IPR018117">
    <property type="entry name" value="C5_DNA_meth_AS"/>
</dbReference>
<evidence type="ECO:0000256" key="4">
    <source>
        <dbReference type="ARBA" id="ARBA00022747"/>
    </source>
</evidence>
<evidence type="ECO:0000256" key="3">
    <source>
        <dbReference type="ARBA" id="ARBA00022691"/>
    </source>
</evidence>
<keyword evidence="2 5" id="KW-0808">Transferase</keyword>
<dbReference type="Gene3D" id="3.40.50.150">
    <property type="entry name" value="Vaccinia Virus protein VP39"/>
    <property type="match status" value="1"/>
</dbReference>
<dbReference type="Pfam" id="PF00145">
    <property type="entry name" value="DNA_methylase"/>
    <property type="match status" value="1"/>
</dbReference>
<dbReference type="PANTHER" id="PTHR46098:SF1">
    <property type="entry name" value="TRNA (CYTOSINE(38)-C(5))-METHYLTRANSFERASE"/>
    <property type="match status" value="1"/>
</dbReference>
<sequence length="462" mass="53452">MKKTVCELFAGVGGFRCGLNNIKTLEDFEKKEKWDTVWFSQWEPAEKKTQYAHDCYVYHFGTRLDKNGQDTTNFNIEDVDKKILPDFNLLVGGFPCQDYSVASSLATSKGLEGKKGVLWWSIRETLEAKQPPFVLLENVDRLLKSPAKQRGRDFGVMLACFRDEGYTVEWRVINAAEYGYQQRRRRVFIFAYKDTTNYAANINKLTGYKLENNQDNEKSIEKVLLSDGFFAETFPVDRADKKEISTKELPEGLGEISEKFSFSFENSGIMKDGKIYTLKTVPFYHGKQVVLGDVMETEPVDKSYFIPEQKLYYTNPEITHSDETKEKLPKESRQTWQYLKGAKKLLRTTSAGHEYIFSEGPISMVDQEDKPARTMLTSEGNFSRTTHIVKDKQTGRIRLLTPEEAERIQGFPTDHTKYCLIDGKRVEMPVRKRFFMMGNALVVDLVRDMERTMSRIFEEENN</sequence>
<proteinExistence type="inferred from homology"/>
<dbReference type="InterPro" id="IPR031303">
    <property type="entry name" value="C5_meth_CS"/>
</dbReference>
<keyword evidence="1 5" id="KW-0489">Methyltransferase</keyword>
<dbReference type="NCBIfam" id="TIGR00675">
    <property type="entry name" value="dcm"/>
    <property type="match status" value="1"/>
</dbReference>
<dbReference type="PROSITE" id="PS51679">
    <property type="entry name" value="SAM_MT_C5"/>
    <property type="match status" value="1"/>
</dbReference>
<name>A0A173RER5_9FIRM</name>
<dbReference type="EC" id="2.1.1.37" evidence="7"/>
<keyword evidence="3 5" id="KW-0949">S-adenosyl-L-methionine</keyword>
<dbReference type="PROSITE" id="PS00094">
    <property type="entry name" value="C5_MTASE_1"/>
    <property type="match status" value="1"/>
</dbReference>
<comment type="catalytic activity">
    <reaction evidence="7">
        <text>a 2'-deoxycytidine in DNA + S-adenosyl-L-methionine = a 5-methyl-2'-deoxycytidine in DNA + S-adenosyl-L-homocysteine + H(+)</text>
        <dbReference type="Rhea" id="RHEA:13681"/>
        <dbReference type="Rhea" id="RHEA-COMP:11369"/>
        <dbReference type="Rhea" id="RHEA-COMP:11370"/>
        <dbReference type="ChEBI" id="CHEBI:15378"/>
        <dbReference type="ChEBI" id="CHEBI:57856"/>
        <dbReference type="ChEBI" id="CHEBI:59789"/>
        <dbReference type="ChEBI" id="CHEBI:85452"/>
        <dbReference type="ChEBI" id="CHEBI:85454"/>
        <dbReference type="EC" id="2.1.1.37"/>
    </reaction>
</comment>
<feature type="active site" evidence="5">
    <location>
        <position position="96"/>
    </location>
</feature>